<keyword evidence="3" id="KW-0328">Glycosyltransferase</keyword>
<dbReference type="PANTHER" id="PTHR46401">
    <property type="entry name" value="GLYCOSYLTRANSFERASE WBBK-RELATED"/>
    <property type="match status" value="1"/>
</dbReference>
<reference evidence="3" key="1">
    <citation type="submission" date="2013-08" db="EMBL/GenBank/DDBJ databases">
        <authorList>
            <person name="Mendez C."/>
            <person name="Richter M."/>
            <person name="Ferrer M."/>
            <person name="Sanchez J."/>
        </authorList>
    </citation>
    <scope>NUCLEOTIDE SEQUENCE</scope>
</reference>
<dbReference type="EC" id="2.4.-.-" evidence="3"/>
<feature type="domain" description="Glycosyl transferase family 1" evidence="2">
    <location>
        <begin position="6"/>
        <end position="150"/>
    </location>
</feature>
<dbReference type="Pfam" id="PF00534">
    <property type="entry name" value="Glycos_transf_1"/>
    <property type="match status" value="1"/>
</dbReference>
<reference evidence="3" key="2">
    <citation type="journal article" date="2014" name="ISME J.">
        <title>Microbial stratification in low pH oxic and suboxic macroscopic growths along an acid mine drainage.</title>
        <authorList>
            <person name="Mendez-Garcia C."/>
            <person name="Mesa V."/>
            <person name="Sprenger R.R."/>
            <person name="Richter M."/>
            <person name="Diez M.S."/>
            <person name="Solano J."/>
            <person name="Bargiela R."/>
            <person name="Golyshina O.V."/>
            <person name="Manteca A."/>
            <person name="Ramos J.L."/>
            <person name="Gallego J.R."/>
            <person name="Llorente I."/>
            <person name="Martins Dos Santos V.A."/>
            <person name="Jensen O.N."/>
            <person name="Pelaez A.I."/>
            <person name="Sanchez J."/>
            <person name="Ferrer M."/>
        </authorList>
    </citation>
    <scope>NUCLEOTIDE SEQUENCE</scope>
</reference>
<feature type="non-terminal residue" evidence="3">
    <location>
        <position position="1"/>
    </location>
</feature>
<dbReference type="PANTHER" id="PTHR46401:SF2">
    <property type="entry name" value="GLYCOSYLTRANSFERASE WBBK-RELATED"/>
    <property type="match status" value="1"/>
</dbReference>
<feature type="non-terminal residue" evidence="3">
    <location>
        <position position="166"/>
    </location>
</feature>
<evidence type="ECO:0000259" key="2">
    <source>
        <dbReference type="Pfam" id="PF00534"/>
    </source>
</evidence>
<name>T0YB65_9ZZZZ</name>
<organism evidence="3">
    <name type="scientific">mine drainage metagenome</name>
    <dbReference type="NCBI Taxonomy" id="410659"/>
    <lineage>
        <taxon>unclassified sequences</taxon>
        <taxon>metagenomes</taxon>
        <taxon>ecological metagenomes</taxon>
    </lineage>
</organism>
<gene>
    <name evidence="3" type="ORF">B1A_19493</name>
</gene>
<protein>
    <submittedName>
        <fullName evidence="3">Glycosyl transferase group 1</fullName>
        <ecNumber evidence="3">2.4.-.-</ecNumber>
    </submittedName>
</protein>
<dbReference type="EMBL" id="AUZX01014381">
    <property type="protein sequence ID" value="EQD32466.1"/>
    <property type="molecule type" value="Genomic_DNA"/>
</dbReference>
<keyword evidence="1 3" id="KW-0808">Transferase</keyword>
<evidence type="ECO:0000256" key="1">
    <source>
        <dbReference type="ARBA" id="ARBA00022679"/>
    </source>
</evidence>
<dbReference type="GO" id="GO:0016757">
    <property type="term" value="F:glycosyltransferase activity"/>
    <property type="evidence" value="ECO:0007669"/>
    <property type="project" value="UniProtKB-KW"/>
</dbReference>
<proteinExistence type="predicted"/>
<accession>T0YB65</accession>
<dbReference type="SUPFAM" id="SSF53756">
    <property type="entry name" value="UDP-Glycosyltransferase/glycogen phosphorylase"/>
    <property type="match status" value="1"/>
</dbReference>
<sequence>DGVSYENFFLAVGTRQPAKNIPGIIKSFALFCNNYDTRDHKLYVVGGGGWGNDACAKLAADLNMQGRIIFTGYIPEEQLDELYKTCKGHIMLSFYEGFGIPILEALSWHKPSIASNVSSLPEVMGKTGIQVDPRNHEQVALAIKAVAENPTNYLSDIEGQLIKFSK</sequence>
<comment type="caution">
    <text evidence="3">The sequence shown here is derived from an EMBL/GenBank/DDBJ whole genome shotgun (WGS) entry which is preliminary data.</text>
</comment>
<evidence type="ECO:0000313" key="3">
    <source>
        <dbReference type="EMBL" id="EQD32466.1"/>
    </source>
</evidence>
<dbReference type="AlphaFoldDB" id="T0YB65"/>
<dbReference type="GO" id="GO:0009103">
    <property type="term" value="P:lipopolysaccharide biosynthetic process"/>
    <property type="evidence" value="ECO:0007669"/>
    <property type="project" value="TreeGrafter"/>
</dbReference>
<dbReference type="InterPro" id="IPR001296">
    <property type="entry name" value="Glyco_trans_1"/>
</dbReference>
<dbReference type="Gene3D" id="3.40.50.2000">
    <property type="entry name" value="Glycogen Phosphorylase B"/>
    <property type="match status" value="1"/>
</dbReference>